<dbReference type="OrthoDB" id="121656at2"/>
<organism evidence="8 9">
    <name type="scientific">Nitrospira lenta</name>
    <dbReference type="NCBI Taxonomy" id="1436998"/>
    <lineage>
        <taxon>Bacteria</taxon>
        <taxon>Pseudomonadati</taxon>
        <taxon>Nitrospirota</taxon>
        <taxon>Nitrospiria</taxon>
        <taxon>Nitrospirales</taxon>
        <taxon>Nitrospiraceae</taxon>
        <taxon>Nitrospira</taxon>
    </lineage>
</organism>
<dbReference type="Pfam" id="PF07927">
    <property type="entry name" value="HicA_toxin"/>
    <property type="match status" value="1"/>
</dbReference>
<evidence type="ECO:0000313" key="9">
    <source>
        <dbReference type="Proteomes" id="UP000248168"/>
    </source>
</evidence>
<dbReference type="GO" id="GO:0004519">
    <property type="term" value="F:endonuclease activity"/>
    <property type="evidence" value="ECO:0007669"/>
    <property type="project" value="UniProtKB-KW"/>
</dbReference>
<dbReference type="Gene3D" id="3.30.920.30">
    <property type="entry name" value="Hypothetical protein"/>
    <property type="match status" value="1"/>
</dbReference>
<evidence type="ECO:0000256" key="6">
    <source>
        <dbReference type="ARBA" id="ARBA00022884"/>
    </source>
</evidence>
<dbReference type="GO" id="GO:0016787">
    <property type="term" value="F:hydrolase activity"/>
    <property type="evidence" value="ECO:0007669"/>
    <property type="project" value="UniProtKB-KW"/>
</dbReference>
<protein>
    <recommendedName>
        <fullName evidence="10">YcfA family protein</fullName>
    </recommendedName>
</protein>
<evidence type="ECO:0000313" key="8">
    <source>
        <dbReference type="EMBL" id="SPP66619.1"/>
    </source>
</evidence>
<evidence type="ECO:0000256" key="7">
    <source>
        <dbReference type="ARBA" id="ARBA00023016"/>
    </source>
</evidence>
<dbReference type="InterPro" id="IPR012933">
    <property type="entry name" value="HicA_mRNA_interferase"/>
</dbReference>
<keyword evidence="7" id="KW-0346">Stress response</keyword>
<evidence type="ECO:0000256" key="4">
    <source>
        <dbReference type="ARBA" id="ARBA00022759"/>
    </source>
</evidence>
<dbReference type="SUPFAM" id="SSF54786">
    <property type="entry name" value="YcfA/nrd intein domain"/>
    <property type="match status" value="1"/>
</dbReference>
<keyword evidence="6" id="KW-0694">RNA-binding</keyword>
<accession>A0A330L9D4</accession>
<evidence type="ECO:0000256" key="3">
    <source>
        <dbReference type="ARBA" id="ARBA00022722"/>
    </source>
</evidence>
<dbReference type="InParanoid" id="A0A330L9D4"/>
<dbReference type="GO" id="GO:0003729">
    <property type="term" value="F:mRNA binding"/>
    <property type="evidence" value="ECO:0007669"/>
    <property type="project" value="InterPro"/>
</dbReference>
<dbReference type="RefSeq" id="WP_121990764.1">
    <property type="nucleotide sequence ID" value="NZ_OUNR01000021.1"/>
</dbReference>
<comment type="similarity">
    <text evidence="1">Belongs to the HicA mRNA interferase family.</text>
</comment>
<reference evidence="9" key="1">
    <citation type="submission" date="2018-04" db="EMBL/GenBank/DDBJ databases">
        <authorList>
            <person name="Lucker S."/>
            <person name="Sakoula D."/>
        </authorList>
    </citation>
    <scope>NUCLEOTIDE SEQUENCE [LARGE SCALE GENOMIC DNA]</scope>
</reference>
<evidence type="ECO:0000256" key="5">
    <source>
        <dbReference type="ARBA" id="ARBA00022801"/>
    </source>
</evidence>
<keyword evidence="3" id="KW-0540">Nuclease</keyword>
<keyword evidence="4" id="KW-0255">Endonuclease</keyword>
<sequence>MRLPRDLSGSDLAQALRKLGYSTTRQAGSHLRLTTYEHGEHHLTIPQHTPLRIGTLSAILADVAAHFDITREQLLEQLFG</sequence>
<evidence type="ECO:0008006" key="10">
    <source>
        <dbReference type="Google" id="ProtNLM"/>
    </source>
</evidence>
<keyword evidence="9" id="KW-1185">Reference proteome</keyword>
<dbReference type="EMBL" id="OUNR01000021">
    <property type="protein sequence ID" value="SPP66619.1"/>
    <property type="molecule type" value="Genomic_DNA"/>
</dbReference>
<evidence type="ECO:0000256" key="1">
    <source>
        <dbReference type="ARBA" id="ARBA00006620"/>
    </source>
</evidence>
<proteinExistence type="inferred from homology"/>
<keyword evidence="2" id="KW-1277">Toxin-antitoxin system</keyword>
<gene>
    <name evidence="8" type="ORF">NITLEN_80043</name>
</gene>
<name>A0A330L9D4_9BACT</name>
<dbReference type="AlphaFoldDB" id="A0A330L9D4"/>
<evidence type="ECO:0000256" key="2">
    <source>
        <dbReference type="ARBA" id="ARBA00022649"/>
    </source>
</evidence>
<dbReference type="InterPro" id="IPR038570">
    <property type="entry name" value="HicA_sf"/>
</dbReference>
<keyword evidence="5" id="KW-0378">Hydrolase</keyword>
<dbReference type="Proteomes" id="UP000248168">
    <property type="component" value="Unassembled WGS sequence"/>
</dbReference>